<organism evidence="2 3">
    <name type="scientific">Phellinidium pouzarii</name>
    <dbReference type="NCBI Taxonomy" id="167371"/>
    <lineage>
        <taxon>Eukaryota</taxon>
        <taxon>Fungi</taxon>
        <taxon>Dikarya</taxon>
        <taxon>Basidiomycota</taxon>
        <taxon>Agaricomycotina</taxon>
        <taxon>Agaricomycetes</taxon>
        <taxon>Hymenochaetales</taxon>
        <taxon>Hymenochaetaceae</taxon>
        <taxon>Phellinidium</taxon>
    </lineage>
</organism>
<feature type="compositionally biased region" description="Acidic residues" evidence="1">
    <location>
        <begin position="117"/>
        <end position="127"/>
    </location>
</feature>
<evidence type="ECO:0000256" key="1">
    <source>
        <dbReference type="SAM" id="MobiDB-lite"/>
    </source>
</evidence>
<sequence>MSTVTPTLIPRPPALPLLLPSVPTPHPTPLPPRFVPGKGLNSRRSLRTELEELSDEEEKVETQWKETIQARGFNHLRIIGRLLTRQEEKNDQAESDSDESGSAHSGDQVSAANDGENASEQEQETEQDLDRELDLDASMDDLDDTDARNATFEDSEAELDLDMDDNESEL</sequence>
<name>A0A4S4LPI1_9AGAM</name>
<protein>
    <submittedName>
        <fullName evidence="2">Uncharacterized protein</fullName>
    </submittedName>
</protein>
<keyword evidence="3" id="KW-1185">Reference proteome</keyword>
<evidence type="ECO:0000313" key="3">
    <source>
        <dbReference type="Proteomes" id="UP000308199"/>
    </source>
</evidence>
<feature type="compositionally biased region" description="Polar residues" evidence="1">
    <location>
        <begin position="100"/>
        <end position="116"/>
    </location>
</feature>
<proteinExistence type="predicted"/>
<feature type="region of interest" description="Disordered" evidence="1">
    <location>
        <begin position="19"/>
        <end position="59"/>
    </location>
</feature>
<evidence type="ECO:0000313" key="2">
    <source>
        <dbReference type="EMBL" id="THH12010.1"/>
    </source>
</evidence>
<feature type="compositionally biased region" description="Acidic residues" evidence="1">
    <location>
        <begin position="153"/>
        <end position="170"/>
    </location>
</feature>
<dbReference type="AlphaFoldDB" id="A0A4S4LPI1"/>
<feature type="region of interest" description="Disordered" evidence="1">
    <location>
        <begin position="85"/>
        <end position="170"/>
    </location>
</feature>
<accession>A0A4S4LPI1</accession>
<reference evidence="2 3" key="1">
    <citation type="submission" date="2019-02" db="EMBL/GenBank/DDBJ databases">
        <title>Genome sequencing of the rare red list fungi Phellinidium pouzarii.</title>
        <authorList>
            <person name="Buettner E."/>
            <person name="Kellner H."/>
        </authorList>
    </citation>
    <scope>NUCLEOTIDE SEQUENCE [LARGE SCALE GENOMIC DNA]</scope>
    <source>
        <strain evidence="2 3">DSM 108285</strain>
    </source>
</reference>
<dbReference type="EMBL" id="SGPK01000005">
    <property type="protein sequence ID" value="THH12010.1"/>
    <property type="molecule type" value="Genomic_DNA"/>
</dbReference>
<feature type="compositionally biased region" description="Acidic residues" evidence="1">
    <location>
        <begin position="135"/>
        <end position="144"/>
    </location>
</feature>
<comment type="caution">
    <text evidence="2">The sequence shown here is derived from an EMBL/GenBank/DDBJ whole genome shotgun (WGS) entry which is preliminary data.</text>
</comment>
<feature type="compositionally biased region" description="Pro residues" evidence="1">
    <location>
        <begin position="22"/>
        <end position="34"/>
    </location>
</feature>
<gene>
    <name evidence="2" type="ORF">EW145_g282</name>
</gene>
<dbReference type="Proteomes" id="UP000308199">
    <property type="component" value="Unassembled WGS sequence"/>
</dbReference>
<dbReference type="OrthoDB" id="3267661at2759"/>